<protein>
    <recommendedName>
        <fullName evidence="1">DNA (cytosine-5-)-methyltransferase</fullName>
        <ecNumber evidence="1">2.1.1.37</ecNumber>
    </recommendedName>
</protein>
<accession>A0A9P7RQ61</accession>
<keyword evidence="3" id="KW-0808">Transferase</keyword>
<dbReference type="Pfam" id="PF00145">
    <property type="entry name" value="DNA_methylase"/>
    <property type="match status" value="1"/>
</dbReference>
<evidence type="ECO:0000256" key="1">
    <source>
        <dbReference type="ARBA" id="ARBA00011975"/>
    </source>
</evidence>
<dbReference type="GO" id="GO:0003886">
    <property type="term" value="F:DNA (cytosine-5-)-methyltransferase activity"/>
    <property type="evidence" value="ECO:0007669"/>
    <property type="project" value="UniProtKB-EC"/>
</dbReference>
<sequence length="1141" mass="127526">MKVGILALVRNEHEVLYFTAGERWRFEISSRFKWAAPDLRAIITHNTAHNNTAGLRVTVKNMKQSALDKYFDGILFLHPPPPDTVLQARHPTTAGHGYICTGERYLSKLYCKGLFVFDYREKGRQETSDEESDSDDSEDGATSPARNGLHYGYNFLRDLKLGRDRDIPSSTSVAELVSNLWMDLLAEEVNDIPSASFNSINGSQCATASLANRFLDLFELAPHCLDISDARWFFGKKYGAEHAGRVVSHLWATYLSRKKKEHDGATIWVYDHRKDDSEEQQKIIRSLGMISISPPDGLFNLFKDYKLTRTPDEEQKRRFKLLDASTSFEGKFSAHVRHLVSVARDCQANLRGRPCQWKHAQAVDATASQSQHMFPFRRCQSQPTENRLEGSSQGVSSSSFELDVFISEDTLFLNDRNLSFDYVHSEGKGGSTSCPAFDSTNDTDLESIVCDCSVQDLVNQIVQDCNLKASKKQLSGHLRDMNNVFLLFPRNLSFLFRSLYNSHAHPVETTLTWTTHVHDALNFVVKVCPGQWTLQHTIEDPDIMLNEAVTGDKSSEGQGYPDGDHEIGNKEVRDEHVHEADAERTTSEQDAGSDETQILSQAENGHERAESVFLTTVDPSITLSNLDPGQTYTVQVCARRPTRVAYSVPTLLQCPLDRVQTLSANVTSNVLEVSFEQVTNAVKYLVTLCFSDDHKEEFETKSVPWFYEMDGSDSSIESIAVVGVSSGGIQSYEARTAKPIYVTPPARAAVDNESDASSPTDNDLGGIQNYEARTEKPEKPIYVTATIDYESDASSSADNDLDYVPESDGEFEDDGDFVPEMVIEGYQSHKAGVASQHDYRSLGSLDLHGRSIKQGDVMEVHLRKSHAADRGRRFLHFLLYINEIWERRKTNKTELVLQCRQYLSEHDFKDSSLGQDPTAFVSYRDLSANDREVFLILHSDGEQSVDILVDDIAKIISVYDEHHGREPPKAGHRDDNLGSFHCSWALGLHSKAQFLTPLLDDYLPPKPPKPRSLGVADFFCGAGGFSLGFSDAGWDPQLAVDSNIHACNTFKMNHPTTDIHYTKVETFLTEKHYIYRPPPSCAVALISPPCQGFSSANPGGKNDEENRKGLAICSRIAETLNAHHVLIENVPGSVLVTFHGT</sequence>
<dbReference type="GO" id="GO:0003677">
    <property type="term" value="F:DNA binding"/>
    <property type="evidence" value="ECO:0007669"/>
    <property type="project" value="TreeGrafter"/>
</dbReference>
<evidence type="ECO:0000256" key="3">
    <source>
        <dbReference type="ARBA" id="ARBA00022679"/>
    </source>
</evidence>
<dbReference type="GO" id="GO:0032259">
    <property type="term" value="P:methylation"/>
    <property type="evidence" value="ECO:0007669"/>
    <property type="project" value="UniProtKB-KW"/>
</dbReference>
<dbReference type="EC" id="2.1.1.37" evidence="1"/>
<dbReference type="GO" id="GO:0005634">
    <property type="term" value="C:nucleus"/>
    <property type="evidence" value="ECO:0007669"/>
    <property type="project" value="TreeGrafter"/>
</dbReference>
<dbReference type="PANTHER" id="PTHR10629:SF52">
    <property type="entry name" value="DNA (CYTOSINE-5)-METHYLTRANSFERASE 1"/>
    <property type="match status" value="1"/>
</dbReference>
<dbReference type="AlphaFoldDB" id="A0A9P7RQ61"/>
<feature type="compositionally biased region" description="Basic and acidic residues" evidence="5">
    <location>
        <begin position="562"/>
        <end position="587"/>
    </location>
</feature>
<feature type="region of interest" description="Disordered" evidence="5">
    <location>
        <begin position="748"/>
        <end position="775"/>
    </location>
</feature>
<dbReference type="EMBL" id="CM032189">
    <property type="protein sequence ID" value="KAG7087657.1"/>
    <property type="molecule type" value="Genomic_DNA"/>
</dbReference>
<keyword evidence="4" id="KW-0949">S-adenosyl-L-methionine</keyword>
<dbReference type="GO" id="GO:0044027">
    <property type="term" value="P:negative regulation of gene expression via chromosomal CpG island methylation"/>
    <property type="evidence" value="ECO:0007669"/>
    <property type="project" value="TreeGrafter"/>
</dbReference>
<evidence type="ECO:0000313" key="6">
    <source>
        <dbReference type="EMBL" id="KAG7087657.1"/>
    </source>
</evidence>
<name>A0A9P7RQ61_9AGAR</name>
<dbReference type="Proteomes" id="UP001049176">
    <property type="component" value="Chromosome 9"/>
</dbReference>
<dbReference type="Gene3D" id="3.40.50.150">
    <property type="entry name" value="Vaccinia Virus protein VP39"/>
    <property type="match status" value="1"/>
</dbReference>
<dbReference type="PANTHER" id="PTHR10629">
    <property type="entry name" value="CYTOSINE-SPECIFIC METHYLTRANSFERASE"/>
    <property type="match status" value="1"/>
</dbReference>
<feature type="compositionally biased region" description="Polar residues" evidence="5">
    <location>
        <begin position="588"/>
        <end position="597"/>
    </location>
</feature>
<keyword evidence="7" id="KW-1185">Reference proteome</keyword>
<dbReference type="InterPro" id="IPR001525">
    <property type="entry name" value="C5_MeTfrase"/>
</dbReference>
<comment type="caution">
    <text evidence="6">The sequence shown here is derived from an EMBL/GenBank/DDBJ whole genome shotgun (WGS) entry which is preliminary data.</text>
</comment>
<evidence type="ECO:0000256" key="4">
    <source>
        <dbReference type="ARBA" id="ARBA00022691"/>
    </source>
</evidence>
<dbReference type="InterPro" id="IPR050390">
    <property type="entry name" value="C5-Methyltransferase"/>
</dbReference>
<feature type="region of interest" description="Disordered" evidence="5">
    <location>
        <begin position="551"/>
        <end position="597"/>
    </location>
</feature>
<feature type="region of interest" description="Disordered" evidence="5">
    <location>
        <begin position="125"/>
        <end position="146"/>
    </location>
</feature>
<evidence type="ECO:0000256" key="2">
    <source>
        <dbReference type="ARBA" id="ARBA00022603"/>
    </source>
</evidence>
<gene>
    <name evidence="6" type="ORF">E1B28_013605</name>
</gene>
<organism evidence="6 7">
    <name type="scientific">Marasmius oreades</name>
    <name type="common">fairy-ring Marasmius</name>
    <dbReference type="NCBI Taxonomy" id="181124"/>
    <lineage>
        <taxon>Eukaryota</taxon>
        <taxon>Fungi</taxon>
        <taxon>Dikarya</taxon>
        <taxon>Basidiomycota</taxon>
        <taxon>Agaricomycotina</taxon>
        <taxon>Agaricomycetes</taxon>
        <taxon>Agaricomycetidae</taxon>
        <taxon>Agaricales</taxon>
        <taxon>Marasmiineae</taxon>
        <taxon>Marasmiaceae</taxon>
        <taxon>Marasmius</taxon>
    </lineage>
</organism>
<evidence type="ECO:0000313" key="7">
    <source>
        <dbReference type="Proteomes" id="UP001049176"/>
    </source>
</evidence>
<dbReference type="OrthoDB" id="5376140at2759"/>
<proteinExistence type="predicted"/>
<dbReference type="RefSeq" id="XP_043004128.1">
    <property type="nucleotide sequence ID" value="XM_043158773.1"/>
</dbReference>
<dbReference type="GeneID" id="66082680"/>
<dbReference type="KEGG" id="more:E1B28_013605"/>
<reference evidence="6" key="1">
    <citation type="journal article" date="2021" name="Genome Biol. Evol.">
        <title>The assembled and annotated genome of the fairy-ring fungus Marasmius oreades.</title>
        <authorList>
            <person name="Hiltunen M."/>
            <person name="Ament-Velasquez S.L."/>
            <person name="Johannesson H."/>
        </authorList>
    </citation>
    <scope>NUCLEOTIDE SEQUENCE</scope>
    <source>
        <strain evidence="6">03SP1</strain>
    </source>
</reference>
<dbReference type="SUPFAM" id="SSF53335">
    <property type="entry name" value="S-adenosyl-L-methionine-dependent methyltransferases"/>
    <property type="match status" value="1"/>
</dbReference>
<keyword evidence="2" id="KW-0489">Methyltransferase</keyword>
<evidence type="ECO:0000256" key="5">
    <source>
        <dbReference type="SAM" id="MobiDB-lite"/>
    </source>
</evidence>
<dbReference type="InterPro" id="IPR029063">
    <property type="entry name" value="SAM-dependent_MTases_sf"/>
</dbReference>
<feature type="compositionally biased region" description="Acidic residues" evidence="5">
    <location>
        <begin position="128"/>
        <end position="139"/>
    </location>
</feature>